<evidence type="ECO:0000313" key="6">
    <source>
        <dbReference type="Proteomes" id="UP000003675"/>
    </source>
</evidence>
<dbReference type="InterPro" id="IPR000182">
    <property type="entry name" value="GNAT_dom"/>
</dbReference>
<comment type="caution">
    <text evidence="4">The sequence shown here is derived from an EMBL/GenBank/DDBJ whole genome shotgun (WGS) entry which is preliminary data.</text>
</comment>
<evidence type="ECO:0000313" key="4">
    <source>
        <dbReference type="EMBL" id="EEW54543.1"/>
    </source>
</evidence>
<evidence type="ECO:0000313" key="7">
    <source>
        <dbReference type="Proteomes" id="UP000051883"/>
    </source>
</evidence>
<dbReference type="SUPFAM" id="SSF55729">
    <property type="entry name" value="Acyl-CoA N-acyltransferases (Nat)"/>
    <property type="match status" value="1"/>
</dbReference>
<dbReference type="AlphaFoldDB" id="C8P4P1"/>
<keyword evidence="2 4" id="KW-0012">Acyltransferase</keyword>
<dbReference type="PANTHER" id="PTHR43877">
    <property type="entry name" value="AMINOALKYLPHOSPHONATE N-ACETYLTRANSFERASE-RELATED-RELATED"/>
    <property type="match status" value="1"/>
</dbReference>
<sequence length="172" mass="19787">MEKAIMSIRRAHASDWETIINIFNEAVAAGIATDESSPITVADRAEWFAQFDDWHPLWVITVDGVVRGWCALEYFYPNPAYADTAEIAIYIQQQAHRQGLGRRLLAFVDQQIKDRLHFRTVVAYIYERNRPSQALFKQNGFSYWGRLPAIAKVAGEYRELKIYGKNYPSGRA</sequence>
<reference evidence="5 7" key="2">
    <citation type="journal article" date="2015" name="Genome Announc.">
        <title>Expanding the biotechnology potential of lactobacilli through comparative genomics of 213 strains and associated genera.</title>
        <authorList>
            <person name="Sun Z."/>
            <person name="Harris H.M."/>
            <person name="McCann A."/>
            <person name="Guo C."/>
            <person name="Argimon S."/>
            <person name="Zhang W."/>
            <person name="Yang X."/>
            <person name="Jeffery I.B."/>
            <person name="Cooney J.C."/>
            <person name="Kagawa T.F."/>
            <person name="Liu W."/>
            <person name="Song Y."/>
            <person name="Salvetti E."/>
            <person name="Wrobel A."/>
            <person name="Rasinkangas P."/>
            <person name="Parkhill J."/>
            <person name="Rea M.C."/>
            <person name="O'Sullivan O."/>
            <person name="Ritari J."/>
            <person name="Douillard F.P."/>
            <person name="Paul Ross R."/>
            <person name="Yang R."/>
            <person name="Briner A.E."/>
            <person name="Felis G.E."/>
            <person name="de Vos W.M."/>
            <person name="Barrangou R."/>
            <person name="Klaenhammer T.R."/>
            <person name="Caufield P.W."/>
            <person name="Cui Y."/>
            <person name="Zhang H."/>
            <person name="O'Toole P.W."/>
        </authorList>
    </citation>
    <scope>NUCLEOTIDE SEQUENCE [LARGE SCALE GENOMIC DNA]</scope>
    <source>
        <strain evidence="5 7">DSM 16041</strain>
    </source>
</reference>
<evidence type="ECO:0000313" key="5">
    <source>
        <dbReference type="EMBL" id="KRK57550.1"/>
    </source>
</evidence>
<dbReference type="OrthoDB" id="9798006at2"/>
<evidence type="ECO:0000256" key="2">
    <source>
        <dbReference type="ARBA" id="ARBA00023315"/>
    </source>
</evidence>
<keyword evidence="7" id="KW-1185">Reference proteome</keyword>
<dbReference type="GO" id="GO:0016747">
    <property type="term" value="F:acyltransferase activity, transferring groups other than amino-acyl groups"/>
    <property type="evidence" value="ECO:0007669"/>
    <property type="project" value="InterPro"/>
</dbReference>
<accession>C8P4P1</accession>
<dbReference type="Proteomes" id="UP000051883">
    <property type="component" value="Unassembled WGS sequence"/>
</dbReference>
<gene>
    <name evidence="4" type="primary">pat</name>
    <name evidence="5" type="ORF">FC31_GL001023</name>
    <name evidence="4" type="ORF">HMPREF0494_0285</name>
</gene>
<dbReference type="HOGENOM" id="CLU_013985_4_3_9"/>
<dbReference type="PATRIC" id="fig|525309.8.peg.1032"/>
<name>C8P4P1_9LACO</name>
<feature type="domain" description="N-acetyltransferase" evidence="3">
    <location>
        <begin position="6"/>
        <end position="164"/>
    </location>
</feature>
<dbReference type="RefSeq" id="WP_007123593.1">
    <property type="nucleotide sequence ID" value="NZ_AZDK01000025.1"/>
</dbReference>
<dbReference type="PROSITE" id="PS51186">
    <property type="entry name" value="GNAT"/>
    <property type="match status" value="1"/>
</dbReference>
<protein>
    <submittedName>
        <fullName evidence="4">Acetyltransferase, GNAT family</fullName>
        <ecNumber evidence="4">2.3.1.-</ecNumber>
    </submittedName>
    <submittedName>
        <fullName evidence="5">Phosphinothricin N-acetyltransferase</fullName>
    </submittedName>
</protein>
<dbReference type="eggNOG" id="COG1247">
    <property type="taxonomic scope" value="Bacteria"/>
</dbReference>
<dbReference type="CDD" id="cd04301">
    <property type="entry name" value="NAT_SF"/>
    <property type="match status" value="1"/>
</dbReference>
<reference evidence="4 6" key="1">
    <citation type="submission" date="2009-09" db="EMBL/GenBank/DDBJ databases">
        <authorList>
            <person name="Qin X."/>
            <person name="Bachman B."/>
            <person name="Battles P."/>
            <person name="Bell A."/>
            <person name="Bess C."/>
            <person name="Bickham C."/>
            <person name="Chaboub L."/>
            <person name="Chen D."/>
            <person name="Coyle M."/>
            <person name="Deiros D.R."/>
            <person name="Dinh H."/>
            <person name="Forbes L."/>
            <person name="Fowler G."/>
            <person name="Francisco L."/>
            <person name="Fu Q."/>
            <person name="Gubbala S."/>
            <person name="Hale W."/>
            <person name="Han Y."/>
            <person name="Hemphill L."/>
            <person name="Highlander S.K."/>
            <person name="Hirani K."/>
            <person name="Hogues M."/>
            <person name="Jackson L."/>
            <person name="Jakkamsetti A."/>
            <person name="Javaid M."/>
            <person name="Jiang H."/>
            <person name="Korchina V."/>
            <person name="Kovar C."/>
            <person name="Lara F."/>
            <person name="Lee S."/>
            <person name="Mata R."/>
            <person name="Mathew T."/>
            <person name="Moen C."/>
            <person name="Morales K."/>
            <person name="Munidasa M."/>
            <person name="Nazareth L."/>
            <person name="Ngo R."/>
            <person name="Nguyen L."/>
            <person name="Okwuonu G."/>
            <person name="Ongeri F."/>
            <person name="Patil S."/>
            <person name="Petrosino J."/>
            <person name="Pham C."/>
            <person name="Pham P."/>
            <person name="Pu L.-L."/>
            <person name="Puazo M."/>
            <person name="Raj R."/>
            <person name="Reid J."/>
            <person name="Rouhana J."/>
            <person name="Saada N."/>
            <person name="Shang Y."/>
            <person name="Simmons D."/>
            <person name="Thornton R."/>
            <person name="Warren J."/>
            <person name="Weissenberger G."/>
            <person name="Zhang J."/>
            <person name="Zhang L."/>
            <person name="Zhou C."/>
            <person name="Zhu D."/>
            <person name="Muzny D."/>
            <person name="Worley K."/>
            <person name="Gibbs R."/>
        </authorList>
    </citation>
    <scope>NUCLEOTIDE SEQUENCE [LARGE SCALE GENOMIC DNA]</scope>
    <source>
        <strain evidence="4 6">DSM 16041</strain>
    </source>
</reference>
<evidence type="ECO:0000259" key="3">
    <source>
        <dbReference type="PROSITE" id="PS51186"/>
    </source>
</evidence>
<dbReference type="InterPro" id="IPR050832">
    <property type="entry name" value="Bact_Acetyltransf"/>
</dbReference>
<evidence type="ECO:0000256" key="1">
    <source>
        <dbReference type="ARBA" id="ARBA00022679"/>
    </source>
</evidence>
<organism evidence="4 6">
    <name type="scientific">Limosilactobacillus antri DSM 16041</name>
    <dbReference type="NCBI Taxonomy" id="525309"/>
    <lineage>
        <taxon>Bacteria</taxon>
        <taxon>Bacillati</taxon>
        <taxon>Bacillota</taxon>
        <taxon>Bacilli</taxon>
        <taxon>Lactobacillales</taxon>
        <taxon>Lactobacillaceae</taxon>
        <taxon>Limosilactobacillus</taxon>
    </lineage>
</organism>
<dbReference type="EC" id="2.3.1.-" evidence="4"/>
<dbReference type="Gene3D" id="3.40.630.30">
    <property type="match status" value="1"/>
</dbReference>
<keyword evidence="1 4" id="KW-0808">Transferase</keyword>
<dbReference type="EMBL" id="AZDK01000025">
    <property type="protein sequence ID" value="KRK57550.1"/>
    <property type="molecule type" value="Genomic_DNA"/>
</dbReference>
<dbReference type="STRING" id="525309.HMPREF0494_0285"/>
<dbReference type="Proteomes" id="UP000003675">
    <property type="component" value="Unassembled WGS sequence"/>
</dbReference>
<dbReference type="EMBL" id="ACLL01000008">
    <property type="protein sequence ID" value="EEW54543.1"/>
    <property type="molecule type" value="Genomic_DNA"/>
</dbReference>
<dbReference type="Pfam" id="PF13302">
    <property type="entry name" value="Acetyltransf_3"/>
    <property type="match status" value="1"/>
</dbReference>
<proteinExistence type="predicted"/>
<dbReference type="InterPro" id="IPR016181">
    <property type="entry name" value="Acyl_CoA_acyltransferase"/>
</dbReference>